<dbReference type="OrthoDB" id="9776599at2"/>
<evidence type="ECO:0000256" key="1">
    <source>
        <dbReference type="SAM" id="MobiDB-lite"/>
    </source>
</evidence>
<feature type="domain" description="EcxA zinc-binding" evidence="2">
    <location>
        <begin position="515"/>
        <end position="838"/>
    </location>
</feature>
<reference evidence="5" key="1">
    <citation type="journal article" date="2013" name="Structure">
        <title>EcxAB is a founding member of a new family of metalloprotease AB5 toxins with a hybrid cholera-like B subunit.</title>
        <authorList>
            <person name="Ng N.M."/>
            <person name="Littler D.R."/>
            <person name="Paton A.W."/>
            <person name="Le Nours J."/>
            <person name="Rossjohn J."/>
            <person name="Paton J.C."/>
            <person name="Beddoe T."/>
        </authorList>
    </citation>
    <scope>NUCLEOTIDE SEQUENCE</scope>
</reference>
<protein>
    <submittedName>
        <fullName evidence="5">Zinc-dependent metalloprotease</fullName>
    </submittedName>
</protein>
<name>A0A8B6X7S8_9BURK</name>
<keyword evidence="5" id="KW-0482">Metalloprotease</keyword>
<feature type="domain" description="DUF5117" evidence="3">
    <location>
        <begin position="122"/>
        <end position="325"/>
    </location>
</feature>
<dbReference type="Pfam" id="PF16313">
    <property type="entry name" value="DUF4953"/>
    <property type="match status" value="1"/>
</dbReference>
<keyword evidence="5" id="KW-0378">Hydrolase</keyword>
<dbReference type="Pfam" id="PF17148">
    <property type="entry name" value="DUF5117"/>
    <property type="match status" value="1"/>
</dbReference>
<feature type="region of interest" description="Disordered" evidence="1">
    <location>
        <begin position="1"/>
        <end position="60"/>
    </location>
</feature>
<dbReference type="InterPro" id="IPR024079">
    <property type="entry name" value="MetalloPept_cat_dom_sf"/>
</dbReference>
<dbReference type="PANTHER" id="PTHR38478">
    <property type="entry name" value="PEPTIDASE M1A AND M12B"/>
    <property type="match status" value="1"/>
</dbReference>
<organism evidence="4 5">
    <name type="scientific">Derxia gummosa DSM 723</name>
    <dbReference type="NCBI Taxonomy" id="1121388"/>
    <lineage>
        <taxon>Bacteria</taxon>
        <taxon>Pseudomonadati</taxon>
        <taxon>Pseudomonadota</taxon>
        <taxon>Betaproteobacteria</taxon>
        <taxon>Burkholderiales</taxon>
        <taxon>Alcaligenaceae</taxon>
        <taxon>Derxia</taxon>
    </lineage>
</organism>
<accession>A0A8B6X7S8</accession>
<dbReference type="PANTHER" id="PTHR38478:SF1">
    <property type="entry name" value="ZINC DEPENDENT METALLOPROTEASE DOMAIN LIPOPROTEIN"/>
    <property type="match status" value="1"/>
</dbReference>
<sequence>MTATPAASGAAPAVKPAGGASPASGAPASGGTPASGGAPAATPSAATPAAGGTTPAAAGAPRPFAEVIKDAKRIDGVFPLWQKEDKVWIELAPAQFEQHFILSISRTRGLGERRLYGNWTLQDYLVRFHRVGNAVQLVATDPRFTAPDGTPLARALGQSFAESLLGAGTVASQPKAEGGAVLVELNPILLSDIPGASTQFEALYRLPYAFDPRNSVFGKLHASAELTSIEVAAHYAIPRLPAPPAGPVPPGTQLPSTPRNLPDGRSLVLGYLYSFAPLPAQPMATRAADDRVGHFNTTRWNFADDPTDVRPPRKFFVNRWRLDKKDPAAALSEPVKPITFWLDRNIPDRYRETVIAGVLEWNKAFERIGFKDAIRAELAPDNPDFDLADSRHASIRWFLDTEEGALAIGPSRVDPRTGEILDADIAVSQGWVSIPRRYVTEQTPRQPGAAATGDAASAPWTRLLRGERHEHAPLPGGFGGAHDAMLCEHADSALAELDFALELAALRGEIAPDSPEADALVKQVLKDVITHEVGHTLGLRHNFRASTIHKLADIEKPAYAREHQISGSVMDYNAFNLPLEGEPWSAIAMTGLGAYDYWAIEYAYKPLPADDEARQLADIAARGIAPELAYGTDEEASSSFSGADGYDPEVNTRDLGSDPLEFARRRMKLTRELLDRLQLKTLKPGESYDVLRRNVITGIGQQTGVALIAAKYVGGVVHVRDHAGSGRNPYTPVPAARQREALALVRDALFTPNAGGLKPEFVARLSQDGLLRGYDSPEPLSLNQAALVGQRMLLDRLLSDGVAQRLIDAPLALPDPKQALGLAELHARLQEAIFAELASGADIPQQRRNLQREYLRRLADPLVKPSPATPADVRSVARASAIGLLGKLRGAKLAGLSAEARAHVQESAELLDLALKAPILRTSY</sequence>
<dbReference type="InterPro" id="IPR033413">
    <property type="entry name" value="DUF5117"/>
</dbReference>
<dbReference type="RefSeq" id="WP_034410776.1">
    <property type="nucleotide sequence ID" value="NZ_AXWS01000007.1"/>
</dbReference>
<dbReference type="Proteomes" id="UP000675920">
    <property type="component" value="Unplaced"/>
</dbReference>
<dbReference type="InterPro" id="IPR032534">
    <property type="entry name" value="EcxA_zinc-bd"/>
</dbReference>
<dbReference type="SUPFAM" id="SSF55486">
    <property type="entry name" value="Metalloproteases ('zincins'), catalytic domain"/>
    <property type="match status" value="1"/>
</dbReference>
<evidence type="ECO:0000313" key="4">
    <source>
        <dbReference type="Proteomes" id="UP000675920"/>
    </source>
</evidence>
<dbReference type="CDD" id="cd04276">
    <property type="entry name" value="ZnMc_MMP_like_2"/>
    <property type="match status" value="1"/>
</dbReference>
<evidence type="ECO:0000259" key="2">
    <source>
        <dbReference type="Pfam" id="PF16313"/>
    </source>
</evidence>
<feature type="region of interest" description="Disordered" evidence="1">
    <location>
        <begin position="633"/>
        <end position="657"/>
    </location>
</feature>
<evidence type="ECO:0000259" key="3">
    <source>
        <dbReference type="Pfam" id="PF17148"/>
    </source>
</evidence>
<evidence type="ECO:0000313" key="5">
    <source>
        <dbReference type="RefSeq" id="WP_034410776.1"/>
    </source>
</evidence>
<dbReference type="Gene3D" id="3.40.390.10">
    <property type="entry name" value="Collagenase (Catalytic Domain)"/>
    <property type="match status" value="1"/>
</dbReference>
<keyword evidence="5" id="KW-0645">Protease</keyword>
<dbReference type="InterPro" id="IPR034032">
    <property type="entry name" value="Zn_MMP-like_bac"/>
</dbReference>
<reference evidence="5" key="2">
    <citation type="submission" date="2025-08" db="UniProtKB">
        <authorList>
            <consortium name="RefSeq"/>
        </authorList>
    </citation>
    <scope>IDENTIFICATION</scope>
</reference>
<dbReference type="AlphaFoldDB" id="A0A8B6X7S8"/>
<proteinExistence type="predicted"/>
<keyword evidence="4" id="KW-1185">Reference proteome</keyword>
<dbReference type="GO" id="GO:0008237">
    <property type="term" value="F:metallopeptidase activity"/>
    <property type="evidence" value="ECO:0007669"/>
    <property type="project" value="UniProtKB-KW"/>
</dbReference>